<evidence type="ECO:0000256" key="2">
    <source>
        <dbReference type="ARBA" id="ARBA00023125"/>
    </source>
</evidence>
<dbReference type="InterPro" id="IPR023187">
    <property type="entry name" value="Tscrpt_reg_MarR-type_CS"/>
</dbReference>
<dbReference type="AlphaFoldDB" id="A0A917Z6C9"/>
<dbReference type="SUPFAM" id="SSF46785">
    <property type="entry name" value="Winged helix' DNA-binding domain"/>
    <property type="match status" value="1"/>
</dbReference>
<dbReference type="Proteomes" id="UP000599578">
    <property type="component" value="Unassembled WGS sequence"/>
</dbReference>
<evidence type="ECO:0000259" key="4">
    <source>
        <dbReference type="PROSITE" id="PS50995"/>
    </source>
</evidence>
<evidence type="ECO:0000256" key="1">
    <source>
        <dbReference type="ARBA" id="ARBA00023015"/>
    </source>
</evidence>
<dbReference type="InterPro" id="IPR036388">
    <property type="entry name" value="WH-like_DNA-bd_sf"/>
</dbReference>
<dbReference type="EMBL" id="BMLT01000001">
    <property type="protein sequence ID" value="GGO76437.1"/>
    <property type="molecule type" value="Genomic_DNA"/>
</dbReference>
<keyword evidence="1" id="KW-0805">Transcription regulation</keyword>
<dbReference type="SMART" id="SM00347">
    <property type="entry name" value="HTH_MARR"/>
    <property type="match status" value="1"/>
</dbReference>
<dbReference type="PANTHER" id="PTHR35790:SF4">
    <property type="entry name" value="HTH-TYPE TRANSCRIPTIONAL REGULATOR PCHR"/>
    <property type="match status" value="1"/>
</dbReference>
<dbReference type="Gene3D" id="1.10.10.10">
    <property type="entry name" value="Winged helix-like DNA-binding domain superfamily/Winged helix DNA-binding domain"/>
    <property type="match status" value="1"/>
</dbReference>
<evidence type="ECO:0000313" key="5">
    <source>
        <dbReference type="EMBL" id="GGO76437.1"/>
    </source>
</evidence>
<dbReference type="PANTHER" id="PTHR35790">
    <property type="entry name" value="HTH-TYPE TRANSCRIPTIONAL REGULATOR PCHR"/>
    <property type="match status" value="1"/>
</dbReference>
<sequence length="165" mass="18296">MNTSRSISTDRNSLDLERYVPALVTSLANKLSSGASACYRKHFGVGVVEWRLLAMLAVETNITANRICQVIGLDKAAVSRSLKQLEESGHVLFSKDLEDGRRVLVALTPEGKCLHDRILKVALQRERLLLGDFTDEECDALVNLLLRMNARVGLVNSYDPERAEA</sequence>
<comment type="caution">
    <text evidence="5">The sequence shown here is derived from an EMBL/GenBank/DDBJ whole genome shotgun (WGS) entry which is preliminary data.</text>
</comment>
<proteinExistence type="predicted"/>
<organism evidence="5 6">
    <name type="scientific">Marinobacterium nitratireducens</name>
    <dbReference type="NCBI Taxonomy" id="518897"/>
    <lineage>
        <taxon>Bacteria</taxon>
        <taxon>Pseudomonadati</taxon>
        <taxon>Pseudomonadota</taxon>
        <taxon>Gammaproteobacteria</taxon>
        <taxon>Oceanospirillales</taxon>
        <taxon>Oceanospirillaceae</taxon>
        <taxon>Marinobacterium</taxon>
    </lineage>
</organism>
<dbReference type="GO" id="GO:0003700">
    <property type="term" value="F:DNA-binding transcription factor activity"/>
    <property type="evidence" value="ECO:0007669"/>
    <property type="project" value="InterPro"/>
</dbReference>
<gene>
    <name evidence="5" type="ORF">GCM10011348_03650</name>
</gene>
<dbReference type="PROSITE" id="PS01117">
    <property type="entry name" value="HTH_MARR_1"/>
    <property type="match status" value="1"/>
</dbReference>
<protein>
    <submittedName>
        <fullName evidence="5">Transcriptional regulator</fullName>
    </submittedName>
</protein>
<evidence type="ECO:0000256" key="3">
    <source>
        <dbReference type="ARBA" id="ARBA00023163"/>
    </source>
</evidence>
<keyword evidence="6" id="KW-1185">Reference proteome</keyword>
<feature type="domain" description="HTH marR-type" evidence="4">
    <location>
        <begin position="1"/>
        <end position="150"/>
    </location>
</feature>
<keyword evidence="3" id="KW-0804">Transcription</keyword>
<dbReference type="Pfam" id="PF12802">
    <property type="entry name" value="MarR_2"/>
    <property type="match status" value="1"/>
</dbReference>
<dbReference type="InterPro" id="IPR052067">
    <property type="entry name" value="Metal_resp_HTH_trans_reg"/>
</dbReference>
<keyword evidence="2" id="KW-0238">DNA-binding</keyword>
<dbReference type="PROSITE" id="PS50995">
    <property type="entry name" value="HTH_MARR_2"/>
    <property type="match status" value="1"/>
</dbReference>
<evidence type="ECO:0000313" key="6">
    <source>
        <dbReference type="Proteomes" id="UP000599578"/>
    </source>
</evidence>
<accession>A0A917Z6C9</accession>
<dbReference type="RefSeq" id="WP_188857664.1">
    <property type="nucleotide sequence ID" value="NZ_BMLT01000001.1"/>
</dbReference>
<dbReference type="InterPro" id="IPR036390">
    <property type="entry name" value="WH_DNA-bd_sf"/>
</dbReference>
<dbReference type="InterPro" id="IPR000835">
    <property type="entry name" value="HTH_MarR-typ"/>
</dbReference>
<reference evidence="5 6" key="1">
    <citation type="journal article" date="2014" name="Int. J. Syst. Evol. Microbiol.">
        <title>Complete genome sequence of Corynebacterium casei LMG S-19264T (=DSM 44701T), isolated from a smear-ripened cheese.</title>
        <authorList>
            <consortium name="US DOE Joint Genome Institute (JGI-PGF)"/>
            <person name="Walter F."/>
            <person name="Albersmeier A."/>
            <person name="Kalinowski J."/>
            <person name="Ruckert C."/>
        </authorList>
    </citation>
    <scope>NUCLEOTIDE SEQUENCE [LARGE SCALE GENOMIC DNA]</scope>
    <source>
        <strain evidence="5 6">CGMCC 1.7286</strain>
    </source>
</reference>
<name>A0A917Z6C9_9GAMM</name>
<dbReference type="GO" id="GO:0003677">
    <property type="term" value="F:DNA binding"/>
    <property type="evidence" value="ECO:0007669"/>
    <property type="project" value="UniProtKB-KW"/>
</dbReference>
<dbReference type="PRINTS" id="PR00598">
    <property type="entry name" value="HTHMARR"/>
</dbReference>